<sequence length="407" mass="44711">MSKLHRHIVRLLPFSLLAIALSACSSQPAKQAVSPAERPPLDWSIIDNSTTPLKLAPQLVDEAGEKIFSETDARGMFMVVIDNNEIFHRSYGETRPGNGVKPRTDSLIRIASVSKLMTSEVLVKMADDGLVNLNDPLQKYTYGQTKVPAYNGKPIRLFHLASHTSILPREQPGGKWGRPVFTWPSRDQRWTWLKTTKLTAQPGTEAAYSNIAYDLLADALEKAGKRPYPELFRQYVTQPAGMKDTTYNPSSAQCKRLMVGFKPSDCYSTLAAVGSGGVYSTPADMQKWMQGFLSSGRSARKATASKEQTIYFKRGHLNEIKGMDVAGSADGLGLGWVYLAPVGDIPAIYQKTGGGGGFNTYMAMIPEKNVGIFVVMTRKDGSKFSPLPNGVNDLVRSLADLHTRDFL</sequence>
<accession>A0A1B8HKY0</accession>
<feature type="domain" description="Beta-lactamase-related" evidence="3">
    <location>
        <begin position="70"/>
        <end position="382"/>
    </location>
</feature>
<dbReference type="PANTHER" id="PTHR22935">
    <property type="entry name" value="PENICILLIN-BINDING PROTEIN"/>
    <property type="match status" value="1"/>
</dbReference>
<dbReference type="SUPFAM" id="SSF56601">
    <property type="entry name" value="beta-lactamase/transpeptidase-like"/>
    <property type="match status" value="1"/>
</dbReference>
<dbReference type="STRING" id="368603.AYY16_08840"/>
<dbReference type="EMBL" id="LZEX01000006">
    <property type="protein sequence ID" value="OBU09932.1"/>
    <property type="molecule type" value="Genomic_DNA"/>
</dbReference>
<reference evidence="4 5" key="1">
    <citation type="submission" date="2016-06" db="EMBL/GenBank/DDBJ databases">
        <authorList>
            <person name="Kjaerup R.B."/>
            <person name="Dalgaard T.S."/>
            <person name="Juul-Madsen H.R."/>
        </authorList>
    </citation>
    <scope>NUCLEOTIDE SEQUENCE [LARGE SCALE GENOMIC DNA]</scope>
    <source>
        <strain evidence="4 5">GCSL-Mp3</strain>
    </source>
</reference>
<dbReference type="Gene3D" id="3.40.710.10">
    <property type="entry name" value="DD-peptidase/beta-lactamase superfamily"/>
    <property type="match status" value="1"/>
</dbReference>
<comment type="caution">
    <text evidence="4">The sequence shown here is derived from an EMBL/GenBank/DDBJ whole genome shotgun (WGS) entry which is preliminary data.</text>
</comment>
<feature type="signal peptide" evidence="2">
    <location>
        <begin position="1"/>
        <end position="31"/>
    </location>
</feature>
<protein>
    <submittedName>
        <fullName evidence="4">D-alanyl-D-alanine-carboxypeptidase/endopeptidase AmpH</fullName>
    </submittedName>
</protein>
<name>A0A1B8HKY0_9GAMM</name>
<dbReference type="GO" id="GO:0004180">
    <property type="term" value="F:carboxypeptidase activity"/>
    <property type="evidence" value="ECO:0007669"/>
    <property type="project" value="UniProtKB-KW"/>
</dbReference>
<keyword evidence="4" id="KW-0121">Carboxypeptidase</keyword>
<gene>
    <name evidence="4" type="ORF">AYY17_17065</name>
</gene>
<feature type="chain" id="PRO_5008609924" evidence="2">
    <location>
        <begin position="32"/>
        <end position="407"/>
    </location>
</feature>
<dbReference type="NCBIfam" id="NF007943">
    <property type="entry name" value="PRK10662.1"/>
    <property type="match status" value="1"/>
</dbReference>
<dbReference type="Proteomes" id="UP000092247">
    <property type="component" value="Unassembled WGS sequence"/>
</dbReference>
<evidence type="ECO:0000259" key="3">
    <source>
        <dbReference type="Pfam" id="PF00144"/>
    </source>
</evidence>
<dbReference type="AlphaFoldDB" id="A0A1B8HKY0"/>
<dbReference type="InterPro" id="IPR001466">
    <property type="entry name" value="Beta-lactam-related"/>
</dbReference>
<dbReference type="InterPro" id="IPR012338">
    <property type="entry name" value="Beta-lactam/transpept-like"/>
</dbReference>
<evidence type="ECO:0000313" key="4">
    <source>
        <dbReference type="EMBL" id="OBU09932.1"/>
    </source>
</evidence>
<dbReference type="RefSeq" id="WP_067422306.1">
    <property type="nucleotide sequence ID" value="NZ_CBCPID010000005.1"/>
</dbReference>
<dbReference type="InterPro" id="IPR051478">
    <property type="entry name" value="Beta-lactamase-like_AB/R"/>
</dbReference>
<organism evidence="4 5">
    <name type="scientific">Morganella psychrotolerans</name>
    <dbReference type="NCBI Taxonomy" id="368603"/>
    <lineage>
        <taxon>Bacteria</taxon>
        <taxon>Pseudomonadati</taxon>
        <taxon>Pseudomonadota</taxon>
        <taxon>Gammaproteobacteria</taxon>
        <taxon>Enterobacterales</taxon>
        <taxon>Morganellaceae</taxon>
        <taxon>Morganella</taxon>
    </lineage>
</organism>
<dbReference type="PANTHER" id="PTHR22935:SF95">
    <property type="entry name" value="BETA-LACTAMASE-LIKE 1-RELATED"/>
    <property type="match status" value="1"/>
</dbReference>
<evidence type="ECO:0000256" key="1">
    <source>
        <dbReference type="ARBA" id="ARBA00038473"/>
    </source>
</evidence>
<evidence type="ECO:0000313" key="5">
    <source>
        <dbReference type="Proteomes" id="UP000092247"/>
    </source>
</evidence>
<proteinExistence type="inferred from homology"/>
<keyword evidence="4" id="KW-0378">Hydrolase</keyword>
<comment type="similarity">
    <text evidence="1">Belongs to the beta-lactamase family.</text>
</comment>
<keyword evidence="4" id="KW-0645">Protease</keyword>
<dbReference type="Pfam" id="PF00144">
    <property type="entry name" value="Beta-lactamase"/>
    <property type="match status" value="1"/>
</dbReference>
<keyword evidence="2" id="KW-0732">Signal</keyword>
<dbReference type="PROSITE" id="PS51257">
    <property type="entry name" value="PROKAR_LIPOPROTEIN"/>
    <property type="match status" value="1"/>
</dbReference>
<evidence type="ECO:0000256" key="2">
    <source>
        <dbReference type="SAM" id="SignalP"/>
    </source>
</evidence>